<accession>A0A1G2AZ53</accession>
<reference evidence="1 2" key="1">
    <citation type="journal article" date="2016" name="Nat. Commun.">
        <title>Thousands of microbial genomes shed light on interconnected biogeochemical processes in an aquifer system.</title>
        <authorList>
            <person name="Anantharaman K."/>
            <person name="Brown C.T."/>
            <person name="Hug L.A."/>
            <person name="Sharon I."/>
            <person name="Castelle C.J."/>
            <person name="Probst A.J."/>
            <person name="Thomas B.C."/>
            <person name="Singh A."/>
            <person name="Wilkins M.J."/>
            <person name="Karaoz U."/>
            <person name="Brodie E.L."/>
            <person name="Williams K.H."/>
            <person name="Hubbard S.S."/>
            <person name="Banfield J.F."/>
        </authorList>
    </citation>
    <scope>NUCLEOTIDE SEQUENCE [LARGE SCALE GENOMIC DNA]</scope>
</reference>
<proteinExistence type="predicted"/>
<sequence length="1287" mass="147423">MKRILNSLKVAALRLLFRGKGSELVKTVKYPLVSPVQGAVEELAEAIRHDNLHLFGQKEIVDLMEKDEGTQVYSVVDFWLDTLRLGMFFSPSANALKITLGKFNSDQVSPFRKVLEQSPFFLAGRLKVEPAERILSVEIRKIGKRENRVENYAADVETCFIGQLSSDEKQSIQKLANDIWDSKDHEEQRMLKADFFAIPLIKDPKAVTEEDPENETAGKQKPLELCVCLVPELYTRGFGSIADFLVQRLTLLRDKMSTDTAEDCLEYVGIEEEKGNGMNSLLGTFLKNLQGDGFEQIFQFMLGSYVGWQGKEDVLRERLDLLAEKVKRLPKPKFAGEWSGHRMFLHGQLKSWSSNFFRLFNETRELLESIKSDIQHATMLISYVEEKGGYHPQLLSQYRKLMEQLPALRTKVLDPEIEMTHMSEAVRSYIMIHKSVAGFLPDLLESLDRDKDREFLLSIFPRIPKIDKKTKEIVAWELPGEPEEGYLFTANNLFRNFLENPKHVPRFMAERIPEDWTRLRSAPVWFDGMVKQWQKVVNQLVESPGALYQFNESFLRQRLQAMLTVYKRDLQTEKFLKLLADVCRPLVDFFGLGGNDIIFKSCQDPRKQWQTVIPLSVPADVYTACEGLAIRLRETLGFEWKNLKGHEREDFLRLHQLLGNLLFWIRDAKLVVKLEDWMNNPCVQEYVEARKAIDLPLEIFGFEVPIFLNGYLFSELRQLELLLRRKSVMTSYSVKTTGSPNRLFQLVYLPLNPSDPEKKNSNNFQERLDTPTGLSRRFLDLTLDAFAGKLLTDPVTQELKTMAGFYDHLFGFKLPCKLAAMSNHPGSSSKMVVLAKPKKGVASNIGFEPIPDPAHPVFRVRSSWPELKYLEGLLYLPEDTPLTIELAETSVSCQSVSSVAFDLKNLTTILGRVGEFRVTADQPFKLTPIIPEKEESFIGKTYLGLDAGERSGVGFAIVTVDGDGYEVQRLGVHEDTQLMALQQVASKSLKEPVFQPLRKGTFRQQERIRKSLRGCYWNFYHALMIKYRAKVVHEESVGSSGLVGQWLRAFQKDLKKADVLPKKGGKNGVDKKKRESSAQDTLWGGAFSKKEEQQIAFEVQAAGSSQFCLKCGWWFQLGMREVNRVQESGVVLDWNRSIVTFLIESSGEKVYGFSPQQLEKGFRPDIETFKKMVRDFMRPPMFDRKGRPAAAYERFVLGRRHRRYRFDKVFEERFGRSALFICPRVGCGNFDHSSEQSAVVLALIGYIADKEGMSGKKLVYVRLAELMAEWKLKKLERSRVEEQSSAQ</sequence>
<dbReference type="NCBIfam" id="NF033951">
    <property type="entry name" value="Cas12d"/>
    <property type="match status" value="1"/>
</dbReference>
<evidence type="ECO:0000313" key="2">
    <source>
        <dbReference type="Proteomes" id="UP000176952"/>
    </source>
</evidence>
<dbReference type="EMBL" id="MHKD01000036">
    <property type="protein sequence ID" value="OGY82221.1"/>
    <property type="molecule type" value="Genomic_DNA"/>
</dbReference>
<organism evidence="1 2">
    <name type="scientific">Candidatus Kerfeldbacteria bacterium RIFCSPHIGHO2_12_FULL_48_17</name>
    <dbReference type="NCBI Taxonomy" id="1798542"/>
    <lineage>
        <taxon>Bacteria</taxon>
        <taxon>Candidatus Kerfeldiibacteriota</taxon>
    </lineage>
</organism>
<dbReference type="Proteomes" id="UP000176952">
    <property type="component" value="Unassembled WGS sequence"/>
</dbReference>
<name>A0A1G2AZ53_9BACT</name>
<evidence type="ECO:0000313" key="1">
    <source>
        <dbReference type="EMBL" id="OGY82221.1"/>
    </source>
</evidence>
<protein>
    <submittedName>
        <fullName evidence="1">Uncharacterized protein</fullName>
    </submittedName>
</protein>
<gene>
    <name evidence="1" type="ORF">A3F54_05425</name>
</gene>
<comment type="caution">
    <text evidence="1">The sequence shown here is derived from an EMBL/GenBank/DDBJ whole genome shotgun (WGS) entry which is preliminary data.</text>
</comment>